<evidence type="ECO:0000259" key="1">
    <source>
        <dbReference type="PROSITE" id="PS51746"/>
    </source>
</evidence>
<dbReference type="RefSeq" id="WP_341415650.1">
    <property type="nucleotide sequence ID" value="NZ_JBBPCC010000006.1"/>
</dbReference>
<dbReference type="EMBL" id="JBBPCC010000006">
    <property type="protein sequence ID" value="MEK8128571.1"/>
    <property type="molecule type" value="Genomic_DNA"/>
</dbReference>
<dbReference type="PROSITE" id="PS51746">
    <property type="entry name" value="PPM_2"/>
    <property type="match status" value="1"/>
</dbReference>
<keyword evidence="3" id="KW-1185">Reference proteome</keyword>
<dbReference type="InterPro" id="IPR036457">
    <property type="entry name" value="PPM-type-like_dom_sf"/>
</dbReference>
<dbReference type="Gene3D" id="3.60.40.10">
    <property type="entry name" value="PPM-type phosphatase domain"/>
    <property type="match status" value="1"/>
</dbReference>
<dbReference type="Proteomes" id="UP001469365">
    <property type="component" value="Unassembled WGS sequence"/>
</dbReference>
<organism evidence="2 3">
    <name type="scientific">Paenibacillus filicis</name>
    <dbReference type="NCBI Taxonomy" id="669464"/>
    <lineage>
        <taxon>Bacteria</taxon>
        <taxon>Bacillati</taxon>
        <taxon>Bacillota</taxon>
        <taxon>Bacilli</taxon>
        <taxon>Bacillales</taxon>
        <taxon>Paenibacillaceae</taxon>
        <taxon>Paenibacillus</taxon>
    </lineage>
</organism>
<comment type="caution">
    <text evidence="2">The sequence shown here is derived from an EMBL/GenBank/DDBJ whole genome shotgun (WGS) entry which is preliminary data.</text>
</comment>
<gene>
    <name evidence="2" type="ORF">WMW72_11710</name>
</gene>
<protein>
    <submittedName>
        <fullName evidence="2">Protein phosphatase 2C domain-containing protein</fullName>
    </submittedName>
</protein>
<proteinExistence type="predicted"/>
<dbReference type="SUPFAM" id="SSF81606">
    <property type="entry name" value="PP2C-like"/>
    <property type="match status" value="1"/>
</dbReference>
<accession>A0ABU9DI71</accession>
<dbReference type="SMART" id="SM00332">
    <property type="entry name" value="PP2Cc"/>
    <property type="match status" value="1"/>
</dbReference>
<sequence length="296" mass="33018">MKTTIAVHWQYGAATHSGWQRTLNDDRSLLRMGLTKKGLPYAVAALADGMGGLADGGAAADEALDRLRTWMERDLPGVLDSRDRWNALEKSALLQIQTIHDTISGRVRTLRQRQGTTLTLLLLCDSVYWIFHIGDCRVYRLNPGKLRISRLTRDHSWVARQVRLGLMSAATADRHPRRNVLLRYLGMAGQARVDVRCGLYDQHTLFMLSSDGLHGPLTAARLSQELLEANGRGNDVQTLCDALLSQTLEGPAPDNASIVALRPMDRGRTGLNRLQVRISLIVHRVLHPRLAVPFRN</sequence>
<dbReference type="InterPro" id="IPR001932">
    <property type="entry name" value="PPM-type_phosphatase-like_dom"/>
</dbReference>
<name>A0ABU9DI71_9BACL</name>
<reference evidence="2 3" key="1">
    <citation type="submission" date="2024-04" db="EMBL/GenBank/DDBJ databases">
        <title>draft genome sequnece of Paenibacillus filicis.</title>
        <authorList>
            <person name="Kim D.-U."/>
        </authorList>
    </citation>
    <scope>NUCLEOTIDE SEQUENCE [LARGE SCALE GENOMIC DNA]</scope>
    <source>
        <strain evidence="2 3">KACC14197</strain>
    </source>
</reference>
<evidence type="ECO:0000313" key="3">
    <source>
        <dbReference type="Proteomes" id="UP001469365"/>
    </source>
</evidence>
<feature type="domain" description="PPM-type phosphatase" evidence="1">
    <location>
        <begin position="10"/>
        <end position="263"/>
    </location>
</feature>
<dbReference type="SMART" id="SM00331">
    <property type="entry name" value="PP2C_SIG"/>
    <property type="match status" value="1"/>
</dbReference>
<evidence type="ECO:0000313" key="2">
    <source>
        <dbReference type="EMBL" id="MEK8128571.1"/>
    </source>
</evidence>